<reference evidence="2" key="2">
    <citation type="journal article" date="2024" name="Plant">
        <title>Genomic evolution and insights into agronomic trait innovations of Sesamum species.</title>
        <authorList>
            <person name="Miao H."/>
            <person name="Wang L."/>
            <person name="Qu L."/>
            <person name="Liu H."/>
            <person name="Sun Y."/>
            <person name="Le M."/>
            <person name="Wang Q."/>
            <person name="Wei S."/>
            <person name="Zheng Y."/>
            <person name="Lin W."/>
            <person name="Duan Y."/>
            <person name="Cao H."/>
            <person name="Xiong S."/>
            <person name="Wang X."/>
            <person name="Wei L."/>
            <person name="Li C."/>
            <person name="Ma Q."/>
            <person name="Ju M."/>
            <person name="Zhao R."/>
            <person name="Li G."/>
            <person name="Mu C."/>
            <person name="Tian Q."/>
            <person name="Mei H."/>
            <person name="Zhang T."/>
            <person name="Gao T."/>
            <person name="Zhang H."/>
        </authorList>
    </citation>
    <scope>NUCLEOTIDE SEQUENCE</scope>
    <source>
        <strain evidence="2">G02</strain>
    </source>
</reference>
<evidence type="ECO:0000313" key="2">
    <source>
        <dbReference type="EMBL" id="KAL0296002.1"/>
    </source>
</evidence>
<dbReference type="PANTHER" id="PTHR24559:SF444">
    <property type="entry name" value="REVERSE TRANSCRIPTASE DOMAIN-CONTAINING PROTEIN"/>
    <property type="match status" value="1"/>
</dbReference>
<dbReference type="InterPro" id="IPR053134">
    <property type="entry name" value="RNA-dir_DNA_polymerase"/>
</dbReference>
<name>A0AAW2JPH3_SESRA</name>
<dbReference type="AlphaFoldDB" id="A0AAW2JPH3"/>
<feature type="region of interest" description="Disordered" evidence="1">
    <location>
        <begin position="15"/>
        <end position="43"/>
    </location>
</feature>
<dbReference type="InterPro" id="IPR043502">
    <property type="entry name" value="DNA/RNA_pol_sf"/>
</dbReference>
<protein>
    <submittedName>
        <fullName evidence="2">Uncharacterized protein</fullName>
    </submittedName>
</protein>
<organism evidence="2">
    <name type="scientific">Sesamum radiatum</name>
    <name type="common">Black benniseed</name>
    <dbReference type="NCBI Taxonomy" id="300843"/>
    <lineage>
        <taxon>Eukaryota</taxon>
        <taxon>Viridiplantae</taxon>
        <taxon>Streptophyta</taxon>
        <taxon>Embryophyta</taxon>
        <taxon>Tracheophyta</taxon>
        <taxon>Spermatophyta</taxon>
        <taxon>Magnoliopsida</taxon>
        <taxon>eudicotyledons</taxon>
        <taxon>Gunneridae</taxon>
        <taxon>Pentapetalae</taxon>
        <taxon>asterids</taxon>
        <taxon>lamiids</taxon>
        <taxon>Lamiales</taxon>
        <taxon>Pedaliaceae</taxon>
        <taxon>Sesamum</taxon>
    </lineage>
</organism>
<sequence length="288" mass="32472">MDTCKSMCVGRRLEVRDPIKSGNSDSFPKENAKRASSSMAETYDPPRRGVIRMIVGKSVGGDSHQARKAQVREAHDVSLKEVLDVEAMENTPPPIQFGRAEKSEPKTHHNDALVITILLSNCKVGHIFIYSESSTDILFGEAYDQMQLGDIPLEKVNTSLYELVGEVVHPMSMISLPLTLGSRIPQKTCMLKFLVDLEGIDPSVITHHLNINLDAKPVKQKKIHFRLENDKIIQTKVDKLMAAAHIEEIQFPEWLSNVVLVPKPRGKWRMCINFKDLNKACPKYFYPP</sequence>
<comment type="caution">
    <text evidence="2">The sequence shown here is derived from an EMBL/GenBank/DDBJ whole genome shotgun (WGS) entry which is preliminary data.</text>
</comment>
<reference evidence="2" key="1">
    <citation type="submission" date="2020-06" db="EMBL/GenBank/DDBJ databases">
        <authorList>
            <person name="Li T."/>
            <person name="Hu X."/>
            <person name="Zhang T."/>
            <person name="Song X."/>
            <person name="Zhang H."/>
            <person name="Dai N."/>
            <person name="Sheng W."/>
            <person name="Hou X."/>
            <person name="Wei L."/>
        </authorList>
    </citation>
    <scope>NUCLEOTIDE SEQUENCE</scope>
    <source>
        <strain evidence="2">G02</strain>
        <tissue evidence="2">Leaf</tissue>
    </source>
</reference>
<proteinExistence type="predicted"/>
<dbReference type="Gene3D" id="3.10.10.10">
    <property type="entry name" value="HIV Type 1 Reverse Transcriptase, subunit A, domain 1"/>
    <property type="match status" value="1"/>
</dbReference>
<accession>A0AAW2JPH3</accession>
<evidence type="ECO:0000256" key="1">
    <source>
        <dbReference type="SAM" id="MobiDB-lite"/>
    </source>
</evidence>
<dbReference type="EMBL" id="JACGWJ010000032">
    <property type="protein sequence ID" value="KAL0296002.1"/>
    <property type="molecule type" value="Genomic_DNA"/>
</dbReference>
<dbReference type="SUPFAM" id="SSF56672">
    <property type="entry name" value="DNA/RNA polymerases"/>
    <property type="match status" value="1"/>
</dbReference>
<gene>
    <name evidence="2" type="ORF">Sradi_6652300</name>
</gene>
<dbReference type="PANTHER" id="PTHR24559">
    <property type="entry name" value="TRANSPOSON TY3-I GAG-POL POLYPROTEIN"/>
    <property type="match status" value="1"/>
</dbReference>